<reference evidence="1" key="2">
    <citation type="submission" date="2020-05" db="UniProtKB">
        <authorList>
            <consortium name="EnsemblMetazoa"/>
        </authorList>
    </citation>
    <scope>IDENTIFICATION</scope>
    <source>
        <strain evidence="1">IAEA</strain>
    </source>
</reference>
<dbReference type="EMBL" id="JXJN01026575">
    <property type="status" value="NOT_ANNOTATED_CDS"/>
    <property type="molecule type" value="Genomic_DNA"/>
</dbReference>
<proteinExistence type="predicted"/>
<evidence type="ECO:0000313" key="2">
    <source>
        <dbReference type="Proteomes" id="UP000092460"/>
    </source>
</evidence>
<keyword evidence="2" id="KW-1185">Reference proteome</keyword>
<organism evidence="1 2">
    <name type="scientific">Glossina palpalis gambiensis</name>
    <dbReference type="NCBI Taxonomy" id="67801"/>
    <lineage>
        <taxon>Eukaryota</taxon>
        <taxon>Metazoa</taxon>
        <taxon>Ecdysozoa</taxon>
        <taxon>Arthropoda</taxon>
        <taxon>Hexapoda</taxon>
        <taxon>Insecta</taxon>
        <taxon>Pterygota</taxon>
        <taxon>Neoptera</taxon>
        <taxon>Endopterygota</taxon>
        <taxon>Diptera</taxon>
        <taxon>Brachycera</taxon>
        <taxon>Muscomorpha</taxon>
        <taxon>Hippoboscoidea</taxon>
        <taxon>Glossinidae</taxon>
        <taxon>Glossina</taxon>
    </lineage>
</organism>
<evidence type="ECO:0000313" key="1">
    <source>
        <dbReference type="EnsemblMetazoa" id="GPPI050385-PA"/>
    </source>
</evidence>
<accession>A0A1B0C6E0</accession>
<dbReference type="VEuPathDB" id="VectorBase:GPPI050385"/>
<reference evidence="2" key="1">
    <citation type="submission" date="2015-01" db="EMBL/GenBank/DDBJ databases">
        <authorList>
            <person name="Aksoy S."/>
            <person name="Warren W."/>
            <person name="Wilson R.K."/>
        </authorList>
    </citation>
    <scope>NUCLEOTIDE SEQUENCE [LARGE SCALE GENOMIC DNA]</scope>
    <source>
        <strain evidence="2">IAEA</strain>
    </source>
</reference>
<dbReference type="AlphaFoldDB" id="A0A1B0C6E0"/>
<dbReference type="Proteomes" id="UP000092460">
    <property type="component" value="Unassembled WGS sequence"/>
</dbReference>
<name>A0A1B0C6E0_9MUSC</name>
<protein>
    <submittedName>
        <fullName evidence="1">Uncharacterized protein</fullName>
    </submittedName>
</protein>
<dbReference type="EnsemblMetazoa" id="GPPI050385-RA">
    <property type="protein sequence ID" value="GPPI050385-PA"/>
    <property type="gene ID" value="GPPI050385"/>
</dbReference>
<sequence>MAKKPERLDILKTSSNTQNFIINETVIPAITCVNFQIFITVHIAAINVKEYRQIINLKITSNSENLIINDIVMPATTYDHIAAINVKETR</sequence>